<sequence length="317" mass="36502">MRKVVRLKKLSVKWEQALEEFLLHKKAEGRAARTLFDYKARITPFFQAYPEAWPDYEALRRAVRLYLAQFTGKAPASYNLPLQYLRSFFSWCMAENMLHANPTEGIAKRKDEGKAREIPEDTLKNLLALPDRRTYAGIRDYALILLQVDTGIRPGEALNLKPSDFNIPQLEVVIPRETAKTRTQRTAVYSPVTAKAIKRLLDVRPPDWNDSVPVFASQDGKRMLETSWANRLRAYGKRIGADLQPYMLRHTSAIMALRNGATAFFVQKQLGHSDMQMTKRYCRLVEEDMHREHSIASPVGSLIQTRAVKPKESKRRK</sequence>
<evidence type="ECO:0000259" key="7">
    <source>
        <dbReference type="PROSITE" id="PS51900"/>
    </source>
</evidence>
<dbReference type="GO" id="GO:0003677">
    <property type="term" value="F:DNA binding"/>
    <property type="evidence" value="ECO:0007669"/>
    <property type="project" value="UniProtKB-UniRule"/>
</dbReference>
<organism evidence="8 9">
    <name type="scientific">Pelotomaculum thermopropionicum (strain DSM 13744 / JCM 10971 / SI)</name>
    <dbReference type="NCBI Taxonomy" id="370438"/>
    <lineage>
        <taxon>Bacteria</taxon>
        <taxon>Bacillati</taxon>
        <taxon>Bacillota</taxon>
        <taxon>Clostridia</taxon>
        <taxon>Eubacteriales</taxon>
        <taxon>Desulfotomaculaceae</taxon>
        <taxon>Pelotomaculum</taxon>
    </lineage>
</organism>
<dbReference type="PROSITE" id="PS51898">
    <property type="entry name" value="TYR_RECOMBINASE"/>
    <property type="match status" value="1"/>
</dbReference>
<feature type="domain" description="Tyr recombinase" evidence="6">
    <location>
        <begin position="113"/>
        <end position="294"/>
    </location>
</feature>
<keyword evidence="9" id="KW-1185">Reference proteome</keyword>
<dbReference type="InterPro" id="IPR011010">
    <property type="entry name" value="DNA_brk_join_enz"/>
</dbReference>
<dbReference type="InterPro" id="IPR050090">
    <property type="entry name" value="Tyrosine_recombinase_XerCD"/>
</dbReference>
<proteinExistence type="inferred from homology"/>
<dbReference type="InterPro" id="IPR044068">
    <property type="entry name" value="CB"/>
</dbReference>
<dbReference type="CDD" id="cd00397">
    <property type="entry name" value="DNA_BRE_C"/>
    <property type="match status" value="1"/>
</dbReference>
<dbReference type="InterPro" id="IPR010998">
    <property type="entry name" value="Integrase_recombinase_N"/>
</dbReference>
<dbReference type="Gene3D" id="1.10.150.130">
    <property type="match status" value="1"/>
</dbReference>
<name>A5D2G0_PELTS</name>
<evidence type="ECO:0000256" key="3">
    <source>
        <dbReference type="ARBA" id="ARBA00023172"/>
    </source>
</evidence>
<evidence type="ECO:0000313" key="8">
    <source>
        <dbReference type="EMBL" id="BAF59572.1"/>
    </source>
</evidence>
<dbReference type="Proteomes" id="UP000006556">
    <property type="component" value="Chromosome"/>
</dbReference>
<comment type="similarity">
    <text evidence="1">Belongs to the 'phage' integrase family.</text>
</comment>
<dbReference type="EMBL" id="AP009389">
    <property type="protein sequence ID" value="BAF59572.1"/>
    <property type="molecule type" value="Genomic_DNA"/>
</dbReference>
<dbReference type="SUPFAM" id="SSF56349">
    <property type="entry name" value="DNA breaking-rejoining enzymes"/>
    <property type="match status" value="1"/>
</dbReference>
<gene>
    <name evidence="8" type="primary">XerD</name>
    <name evidence="8" type="ordered locus">PTH_1391</name>
</gene>
<evidence type="ECO:0000256" key="4">
    <source>
        <dbReference type="PROSITE-ProRule" id="PRU01248"/>
    </source>
</evidence>
<dbReference type="InterPro" id="IPR013762">
    <property type="entry name" value="Integrase-like_cat_sf"/>
</dbReference>
<dbReference type="KEGG" id="pth:PTH_1391"/>
<reference evidence="9" key="1">
    <citation type="journal article" date="2008" name="Genome Res.">
        <title>The genome of Pelotomaculum thermopropionicum reveals niche-associated evolution in anaerobic microbiota.</title>
        <authorList>
            <person name="Kosaka T."/>
            <person name="Kato S."/>
            <person name="Shimoyama T."/>
            <person name="Ishii S."/>
            <person name="Abe T."/>
            <person name="Watanabe K."/>
        </authorList>
    </citation>
    <scope>NUCLEOTIDE SEQUENCE [LARGE SCALE GENOMIC DNA]</scope>
    <source>
        <strain evidence="9">DSM 13744 / JCM 10971 / SI</strain>
    </source>
</reference>
<keyword evidence="3" id="KW-0233">DNA recombination</keyword>
<dbReference type="GO" id="GO:0015074">
    <property type="term" value="P:DNA integration"/>
    <property type="evidence" value="ECO:0007669"/>
    <property type="project" value="InterPro"/>
</dbReference>
<keyword evidence="2 4" id="KW-0238">DNA-binding</keyword>
<dbReference type="PANTHER" id="PTHR30349:SF41">
    <property type="entry name" value="INTEGRASE_RECOMBINASE PROTEIN MJ0367-RELATED"/>
    <property type="match status" value="1"/>
</dbReference>
<dbReference type="GO" id="GO:0006310">
    <property type="term" value="P:DNA recombination"/>
    <property type="evidence" value="ECO:0007669"/>
    <property type="project" value="UniProtKB-KW"/>
</dbReference>
<dbReference type="eggNOG" id="COG4974">
    <property type="taxonomic scope" value="Bacteria"/>
</dbReference>
<accession>A5D2G0</accession>
<evidence type="ECO:0000256" key="5">
    <source>
        <dbReference type="SAM" id="MobiDB-lite"/>
    </source>
</evidence>
<dbReference type="PANTHER" id="PTHR30349">
    <property type="entry name" value="PHAGE INTEGRASE-RELATED"/>
    <property type="match status" value="1"/>
</dbReference>
<dbReference type="Gene3D" id="1.10.443.10">
    <property type="entry name" value="Intergrase catalytic core"/>
    <property type="match status" value="1"/>
</dbReference>
<dbReference type="HOGENOM" id="CLU_027562_9_2_9"/>
<feature type="domain" description="Core-binding (CB)" evidence="7">
    <location>
        <begin position="12"/>
        <end position="93"/>
    </location>
</feature>
<dbReference type="Pfam" id="PF00589">
    <property type="entry name" value="Phage_integrase"/>
    <property type="match status" value="1"/>
</dbReference>
<dbReference type="PROSITE" id="PS51900">
    <property type="entry name" value="CB"/>
    <property type="match status" value="1"/>
</dbReference>
<protein>
    <submittedName>
        <fullName evidence="8">Site-specific recombinase XerD</fullName>
    </submittedName>
</protein>
<evidence type="ECO:0000259" key="6">
    <source>
        <dbReference type="PROSITE" id="PS51898"/>
    </source>
</evidence>
<dbReference type="AlphaFoldDB" id="A5D2G0"/>
<dbReference type="STRING" id="370438.PTH_1391"/>
<feature type="region of interest" description="Disordered" evidence="5">
    <location>
        <begin position="295"/>
        <end position="317"/>
    </location>
</feature>
<dbReference type="InterPro" id="IPR002104">
    <property type="entry name" value="Integrase_catalytic"/>
</dbReference>
<evidence type="ECO:0000313" key="9">
    <source>
        <dbReference type="Proteomes" id="UP000006556"/>
    </source>
</evidence>
<evidence type="ECO:0000256" key="1">
    <source>
        <dbReference type="ARBA" id="ARBA00008857"/>
    </source>
</evidence>
<evidence type="ECO:0000256" key="2">
    <source>
        <dbReference type="ARBA" id="ARBA00023125"/>
    </source>
</evidence>